<name>A0ABV7W567_9BURK</name>
<accession>A0ABV7W567</accession>
<feature type="signal peptide" evidence="3">
    <location>
        <begin position="1"/>
        <end position="19"/>
    </location>
</feature>
<proteinExistence type="predicted"/>
<dbReference type="EMBL" id="JBHRXX010000007">
    <property type="protein sequence ID" value="MFC3684924.1"/>
    <property type="molecule type" value="Genomic_DNA"/>
</dbReference>
<dbReference type="InterPro" id="IPR011250">
    <property type="entry name" value="OMP/PagP_B-barrel"/>
</dbReference>
<reference evidence="6" key="1">
    <citation type="journal article" date="2019" name="Int. J. Syst. Evol. Microbiol.">
        <title>The Global Catalogue of Microorganisms (GCM) 10K type strain sequencing project: providing services to taxonomists for standard genome sequencing and annotation.</title>
        <authorList>
            <consortium name="The Broad Institute Genomics Platform"/>
            <consortium name="The Broad Institute Genome Sequencing Center for Infectious Disease"/>
            <person name="Wu L."/>
            <person name="Ma J."/>
        </authorList>
    </citation>
    <scope>NUCLEOTIDE SEQUENCE [LARGE SCALE GENOMIC DNA]</scope>
    <source>
        <strain evidence="6">KCTC 42501</strain>
    </source>
</reference>
<keyword evidence="2 3" id="KW-0732">Signal</keyword>
<dbReference type="NCBIfam" id="TIGR01414">
    <property type="entry name" value="autotrans_barl"/>
    <property type="match status" value="1"/>
</dbReference>
<dbReference type="Proteomes" id="UP001595729">
    <property type="component" value="Unassembled WGS sequence"/>
</dbReference>
<dbReference type="RefSeq" id="WP_382175352.1">
    <property type="nucleotide sequence ID" value="NZ_JBHRXX010000007.1"/>
</dbReference>
<dbReference type="SUPFAM" id="SSF56925">
    <property type="entry name" value="OMPA-like"/>
    <property type="match status" value="1"/>
</dbReference>
<dbReference type="Pfam" id="PF13505">
    <property type="entry name" value="OMP_b-brl"/>
    <property type="match status" value="1"/>
</dbReference>
<evidence type="ECO:0000256" key="1">
    <source>
        <dbReference type="ARBA" id="ARBA00004442"/>
    </source>
</evidence>
<evidence type="ECO:0000313" key="6">
    <source>
        <dbReference type="Proteomes" id="UP001595729"/>
    </source>
</evidence>
<keyword evidence="6" id="KW-1185">Reference proteome</keyword>
<dbReference type="InterPro" id="IPR006315">
    <property type="entry name" value="OM_autotransptr_brl_dom"/>
</dbReference>
<evidence type="ECO:0000313" key="5">
    <source>
        <dbReference type="EMBL" id="MFC3684924.1"/>
    </source>
</evidence>
<comment type="subcellular location">
    <subcellularLocation>
        <location evidence="1">Cell outer membrane</location>
    </subcellularLocation>
</comment>
<protein>
    <submittedName>
        <fullName evidence="5">Porin family protein</fullName>
    </submittedName>
</protein>
<evidence type="ECO:0000256" key="2">
    <source>
        <dbReference type="ARBA" id="ARBA00022729"/>
    </source>
</evidence>
<comment type="caution">
    <text evidence="5">The sequence shown here is derived from an EMBL/GenBank/DDBJ whole genome shotgun (WGS) entry which is preliminary data.</text>
</comment>
<evidence type="ECO:0000256" key="3">
    <source>
        <dbReference type="SAM" id="SignalP"/>
    </source>
</evidence>
<organism evidence="5 6">
    <name type="scientific">Hydrogenophaga luteola</name>
    <dbReference type="NCBI Taxonomy" id="1591122"/>
    <lineage>
        <taxon>Bacteria</taxon>
        <taxon>Pseudomonadati</taxon>
        <taxon>Pseudomonadota</taxon>
        <taxon>Betaproteobacteria</taxon>
        <taxon>Burkholderiales</taxon>
        <taxon>Comamonadaceae</taxon>
        <taxon>Hydrogenophaga</taxon>
    </lineage>
</organism>
<evidence type="ECO:0000259" key="4">
    <source>
        <dbReference type="Pfam" id="PF13505"/>
    </source>
</evidence>
<dbReference type="Gene3D" id="2.40.160.20">
    <property type="match status" value="1"/>
</dbReference>
<sequence length="169" mass="17811">MKKLIFVSMLGLAAVSAQAQSVYGDVAYQTFDADLATDPAAVRGIVGYQFNPNLAVEGMFGASVRDGKDSSMGITAKAKVDRLAGVYAKSSFKVNDAFELYGRLGYVNYKISATASSGGFSAKVSDSDSDVSYGVGASYYLTPKMSINVDYMDFGDLEGGVAVGLKFSF</sequence>
<dbReference type="InterPro" id="IPR027385">
    <property type="entry name" value="Beta-barrel_OMP"/>
</dbReference>
<feature type="chain" id="PRO_5047499740" evidence="3">
    <location>
        <begin position="20"/>
        <end position="169"/>
    </location>
</feature>
<feature type="domain" description="Outer membrane protein beta-barrel" evidence="4">
    <location>
        <begin position="8"/>
        <end position="153"/>
    </location>
</feature>
<gene>
    <name evidence="5" type="ORF">ACFOPI_15070</name>
</gene>